<dbReference type="GO" id="GO:0051213">
    <property type="term" value="F:dioxygenase activity"/>
    <property type="evidence" value="ECO:0007669"/>
    <property type="project" value="UniProtKB-KW"/>
</dbReference>
<evidence type="ECO:0000256" key="5">
    <source>
        <dbReference type="RuleBase" id="RU003682"/>
    </source>
</evidence>
<dbReference type="OrthoDB" id="288590at2759"/>
<protein>
    <submittedName>
        <fullName evidence="7">Oxoglutarate/iron-dependent dioxygenase</fullName>
    </submittedName>
</protein>
<accession>A0A8T2CAN0</accession>
<dbReference type="InterPro" id="IPR044861">
    <property type="entry name" value="IPNS-like_FE2OG_OXY"/>
</dbReference>
<dbReference type="GO" id="GO:0046872">
    <property type="term" value="F:metal ion binding"/>
    <property type="evidence" value="ECO:0007669"/>
    <property type="project" value="UniProtKB-KW"/>
</dbReference>
<reference evidence="7 8" key="1">
    <citation type="submission" date="2020-12" db="EMBL/GenBank/DDBJ databases">
        <title>Concerted genomic and epigenomic changes stabilize Arabidopsis allopolyploids.</title>
        <authorList>
            <person name="Chen Z."/>
        </authorList>
    </citation>
    <scope>NUCLEOTIDE SEQUENCE [LARGE SCALE GENOMIC DNA]</scope>
    <source>
        <strain evidence="7">As9502</strain>
        <tissue evidence="7">Leaf</tissue>
    </source>
</reference>
<comment type="similarity">
    <text evidence="1 5">Belongs to the iron/ascorbate-dependent oxidoreductase family.</text>
</comment>
<dbReference type="EMBL" id="JAEFBJ010000006">
    <property type="protein sequence ID" value="KAG7597308.1"/>
    <property type="molecule type" value="Genomic_DNA"/>
</dbReference>
<dbReference type="FunFam" id="2.60.120.330:FF:000001">
    <property type="entry name" value="Protein SRG1"/>
    <property type="match status" value="1"/>
</dbReference>
<dbReference type="InterPro" id="IPR026992">
    <property type="entry name" value="DIOX_N"/>
</dbReference>
<dbReference type="InterPro" id="IPR050295">
    <property type="entry name" value="Plant_2OG-oxidoreductases"/>
</dbReference>
<evidence type="ECO:0000256" key="2">
    <source>
        <dbReference type="ARBA" id="ARBA00022723"/>
    </source>
</evidence>
<dbReference type="PROSITE" id="PS51471">
    <property type="entry name" value="FE2OG_OXY"/>
    <property type="match status" value="1"/>
</dbReference>
<comment type="caution">
    <text evidence="7">The sequence shown here is derived from an EMBL/GenBank/DDBJ whole genome shotgun (WGS) entry which is preliminary data.</text>
</comment>
<keyword evidence="4 5" id="KW-0408">Iron</keyword>
<dbReference type="Proteomes" id="UP000694251">
    <property type="component" value="Chromosome 6"/>
</dbReference>
<dbReference type="Pfam" id="PF14226">
    <property type="entry name" value="DIOX_N"/>
    <property type="match status" value="1"/>
</dbReference>
<feature type="domain" description="Fe2OG dioxygenase" evidence="6">
    <location>
        <begin position="208"/>
        <end position="308"/>
    </location>
</feature>
<dbReference type="AlphaFoldDB" id="A0A8T2CAN0"/>
<proteinExistence type="inferred from homology"/>
<evidence type="ECO:0000259" key="6">
    <source>
        <dbReference type="PROSITE" id="PS51471"/>
    </source>
</evidence>
<evidence type="ECO:0000256" key="4">
    <source>
        <dbReference type="ARBA" id="ARBA00023004"/>
    </source>
</evidence>
<evidence type="ECO:0000313" key="7">
    <source>
        <dbReference type="EMBL" id="KAG7597308.1"/>
    </source>
</evidence>
<keyword evidence="3 5" id="KW-0560">Oxidoreductase</keyword>
<evidence type="ECO:0000313" key="8">
    <source>
        <dbReference type="Proteomes" id="UP000694251"/>
    </source>
</evidence>
<dbReference type="PANTHER" id="PTHR47991">
    <property type="entry name" value="OXOGLUTARATE/IRON-DEPENDENT DIOXYGENASE"/>
    <property type="match status" value="1"/>
</dbReference>
<evidence type="ECO:0000256" key="1">
    <source>
        <dbReference type="ARBA" id="ARBA00008056"/>
    </source>
</evidence>
<dbReference type="Pfam" id="PF03171">
    <property type="entry name" value="2OG-FeII_Oxy"/>
    <property type="match status" value="1"/>
</dbReference>
<keyword evidence="8" id="KW-1185">Reference proteome</keyword>
<keyword evidence="2 5" id="KW-0479">Metal-binding</keyword>
<name>A0A8T2CAN0_ARASU</name>
<evidence type="ECO:0000256" key="3">
    <source>
        <dbReference type="ARBA" id="ARBA00023002"/>
    </source>
</evidence>
<organism evidence="7 8">
    <name type="scientific">Arabidopsis suecica</name>
    <name type="common">Swedish thale-cress</name>
    <name type="synonym">Cardaminopsis suecica</name>
    <dbReference type="NCBI Taxonomy" id="45249"/>
    <lineage>
        <taxon>Eukaryota</taxon>
        <taxon>Viridiplantae</taxon>
        <taxon>Streptophyta</taxon>
        <taxon>Embryophyta</taxon>
        <taxon>Tracheophyta</taxon>
        <taxon>Spermatophyta</taxon>
        <taxon>Magnoliopsida</taxon>
        <taxon>eudicotyledons</taxon>
        <taxon>Gunneridae</taxon>
        <taxon>Pentapetalae</taxon>
        <taxon>rosids</taxon>
        <taxon>malvids</taxon>
        <taxon>Brassicales</taxon>
        <taxon>Brassicaceae</taxon>
        <taxon>Camelineae</taxon>
        <taxon>Arabidopsis</taxon>
    </lineage>
</organism>
<gene>
    <name evidence="7" type="ORF">ISN44_As06g016940</name>
</gene>
<keyword evidence="7" id="KW-0223">Dioxygenase</keyword>
<sequence length="357" mass="40693">MEAKGETPWSSIIVPSVQEMVKDKMITTVPPRYVRYDQDKTEVVDDSGLISEIPIIDMKRLCSSTAVDSEVEKLDFACKEYGFFQLVNHGIDPSFLDKIKSEIQDFFNLPMEEKKKLWQQPAVMEGFGQAFVVSEDQKLDWADLFFLIMQPVQLRKPHLFPKLPPPFRDTLDMYSTQVKSIAKILLAKMAKALQIKPEEIEEIFGDDMTQSMRMNYYPPCPQPNQVTGLTPHSDAAGLTVLLQVNEVDGLQIKKNGKWVFVKPLLNAFIVNVGDVLEIITNGTYRSIEHRAVVNLEKERLSIATFHNTGLDKEIGPARTLVQRQEAAKFRSLKTKDYLNGLFSRELEGKSYLDAMRI</sequence>
<dbReference type="InterPro" id="IPR005123">
    <property type="entry name" value="Oxoglu/Fe-dep_dioxygenase_dom"/>
</dbReference>